<protein>
    <submittedName>
        <fullName evidence="2">Uncharacterized protein</fullName>
    </submittedName>
</protein>
<accession>A0AAU9J7G5</accession>
<evidence type="ECO:0000313" key="3">
    <source>
        <dbReference type="Proteomes" id="UP001162131"/>
    </source>
</evidence>
<dbReference type="EMBL" id="CAJZBQ010000023">
    <property type="protein sequence ID" value="CAG9319518.1"/>
    <property type="molecule type" value="Genomic_DNA"/>
</dbReference>
<evidence type="ECO:0000313" key="2">
    <source>
        <dbReference type="EMBL" id="CAG9319518.1"/>
    </source>
</evidence>
<dbReference type="AlphaFoldDB" id="A0AAU9J7G5"/>
<reference evidence="2" key="1">
    <citation type="submission" date="2021-09" db="EMBL/GenBank/DDBJ databases">
        <authorList>
            <consortium name="AG Swart"/>
            <person name="Singh M."/>
            <person name="Singh A."/>
            <person name="Seah K."/>
            <person name="Emmerich C."/>
        </authorList>
    </citation>
    <scope>NUCLEOTIDE SEQUENCE</scope>
    <source>
        <strain evidence="2">ATCC30299</strain>
    </source>
</reference>
<keyword evidence="1" id="KW-1133">Transmembrane helix</keyword>
<proteinExistence type="predicted"/>
<keyword evidence="1" id="KW-0472">Membrane</keyword>
<sequence>MMKTIIQTILIVLNKTVKRASDIGHGIIFIVVMIVYIAFIFKFRPYNYARFSLWQGISLIGVVWLALLSTIGLGFQSSNFLTPLLLILISGWILMVSFGIYVQHKKCPSMLYRAKARDTNTLFKFAFTFGKVSKKRLEQFKKGSKTVSN</sequence>
<gene>
    <name evidence="2" type="ORF">BSTOLATCC_MIC24069</name>
</gene>
<organism evidence="2 3">
    <name type="scientific">Blepharisma stoltei</name>
    <dbReference type="NCBI Taxonomy" id="1481888"/>
    <lineage>
        <taxon>Eukaryota</taxon>
        <taxon>Sar</taxon>
        <taxon>Alveolata</taxon>
        <taxon>Ciliophora</taxon>
        <taxon>Postciliodesmatophora</taxon>
        <taxon>Heterotrichea</taxon>
        <taxon>Heterotrichida</taxon>
        <taxon>Blepharismidae</taxon>
        <taxon>Blepharisma</taxon>
    </lineage>
</organism>
<feature type="transmembrane region" description="Helical" evidence="1">
    <location>
        <begin position="53"/>
        <end position="75"/>
    </location>
</feature>
<name>A0AAU9J7G5_9CILI</name>
<evidence type="ECO:0000256" key="1">
    <source>
        <dbReference type="SAM" id="Phobius"/>
    </source>
</evidence>
<keyword evidence="3" id="KW-1185">Reference proteome</keyword>
<feature type="transmembrane region" description="Helical" evidence="1">
    <location>
        <begin position="81"/>
        <end position="102"/>
    </location>
</feature>
<comment type="caution">
    <text evidence="2">The sequence shown here is derived from an EMBL/GenBank/DDBJ whole genome shotgun (WGS) entry which is preliminary data.</text>
</comment>
<keyword evidence="1" id="KW-0812">Transmembrane</keyword>
<dbReference type="Proteomes" id="UP001162131">
    <property type="component" value="Unassembled WGS sequence"/>
</dbReference>
<feature type="transmembrane region" description="Helical" evidence="1">
    <location>
        <begin position="23"/>
        <end position="41"/>
    </location>
</feature>